<protein>
    <submittedName>
        <fullName evidence="4">GPI ethanolamine phosphate transferase 3</fullName>
    </submittedName>
</protein>
<proteinExistence type="predicted"/>
<sequence>MVIILLMSLIPFLYMLVNRLAVDSFLLELVDGNYLAFLEKYRENLITSRKRERAVTTLVSLFLSSSLTVDELHPIFTLCISLFGSFSIFTAKLIRLEIITFSFFEYFGLFLNHPSKSHFLVAVVGLTALISHCFVYLVLFSSVRTEGFVLLAGLESNVMPALCVALVLAELVAVCYIYGSTRFFSNVQTMAMSKLIALLNFVFGDAWDFDRGDRLMLIVVLLPIPICALYRVRFAKLFLPSNPVFPKCVALPLWVLRSRPKENPID</sequence>
<feature type="transmembrane region" description="Helical" evidence="1">
    <location>
        <begin position="215"/>
        <end position="232"/>
    </location>
</feature>
<feature type="transmembrane region" description="Helical" evidence="1">
    <location>
        <begin position="72"/>
        <end position="94"/>
    </location>
</feature>
<dbReference type="AlphaFoldDB" id="A0A3P8BHR2"/>
<feature type="transmembrane region" description="Helical" evidence="1">
    <location>
        <begin position="159"/>
        <end position="179"/>
    </location>
</feature>
<gene>
    <name evidence="2" type="ORF">HPBE_LOCUS21438</name>
</gene>
<evidence type="ECO:0000313" key="3">
    <source>
        <dbReference type="Proteomes" id="UP000050761"/>
    </source>
</evidence>
<keyword evidence="1" id="KW-0812">Transmembrane</keyword>
<evidence type="ECO:0000313" key="2">
    <source>
        <dbReference type="EMBL" id="VDP25442.1"/>
    </source>
</evidence>
<feature type="transmembrane region" description="Helical" evidence="1">
    <location>
        <begin position="191"/>
        <end position="209"/>
    </location>
</feature>
<keyword evidence="1" id="KW-0472">Membrane</keyword>
<evidence type="ECO:0000256" key="1">
    <source>
        <dbReference type="SAM" id="Phobius"/>
    </source>
</evidence>
<reference evidence="2 3" key="1">
    <citation type="submission" date="2018-11" db="EMBL/GenBank/DDBJ databases">
        <authorList>
            <consortium name="Pathogen Informatics"/>
        </authorList>
    </citation>
    <scope>NUCLEOTIDE SEQUENCE [LARGE SCALE GENOMIC DNA]</scope>
</reference>
<name>A0A3P8BHR2_HELPZ</name>
<keyword evidence="1" id="KW-1133">Transmembrane helix</keyword>
<dbReference type="WBParaSite" id="HPBE_0002143901-mRNA-1">
    <property type="protein sequence ID" value="HPBE_0002143901-mRNA-1"/>
    <property type="gene ID" value="HPBE_0002143901"/>
</dbReference>
<accession>A0A3P8BHR2</accession>
<evidence type="ECO:0000313" key="4">
    <source>
        <dbReference type="WBParaSite" id="HPBE_0002143901-mRNA-1"/>
    </source>
</evidence>
<dbReference type="Proteomes" id="UP000050761">
    <property type="component" value="Unassembled WGS sequence"/>
</dbReference>
<keyword evidence="3" id="KW-1185">Reference proteome</keyword>
<dbReference type="EMBL" id="UZAH01033005">
    <property type="protein sequence ID" value="VDP25442.1"/>
    <property type="molecule type" value="Genomic_DNA"/>
</dbReference>
<organism evidence="2">
    <name type="scientific">Heligmosomoides polygyrus</name>
    <name type="common">Parasitic roundworm</name>
    <dbReference type="NCBI Taxonomy" id="6339"/>
    <lineage>
        <taxon>Eukaryota</taxon>
        <taxon>Metazoa</taxon>
        <taxon>Ecdysozoa</taxon>
        <taxon>Nematoda</taxon>
        <taxon>Chromadorea</taxon>
        <taxon>Rhabditida</taxon>
        <taxon>Rhabditina</taxon>
        <taxon>Rhabditomorpha</taxon>
        <taxon>Strongyloidea</taxon>
        <taxon>Heligmosomidae</taxon>
        <taxon>Heligmosomoides</taxon>
    </lineage>
</organism>
<feature type="transmembrane region" description="Helical" evidence="1">
    <location>
        <begin position="119"/>
        <end position="139"/>
    </location>
</feature>
<reference evidence="4" key="2">
    <citation type="submission" date="2019-09" db="UniProtKB">
        <authorList>
            <consortium name="WormBaseParasite"/>
        </authorList>
    </citation>
    <scope>IDENTIFICATION</scope>
</reference>